<evidence type="ECO:0000256" key="1">
    <source>
        <dbReference type="ARBA" id="ARBA00022598"/>
    </source>
</evidence>
<dbReference type="STRING" id="706587.Desti_2119"/>
<protein>
    <submittedName>
        <fullName evidence="8">Acetyl/propionyl-CoA carboxylase, alpha subunit</fullName>
    </submittedName>
</protein>
<evidence type="ECO:0000259" key="7">
    <source>
        <dbReference type="PROSITE" id="PS50979"/>
    </source>
</evidence>
<dbReference type="Pfam" id="PF00289">
    <property type="entry name" value="Biotin_carb_N"/>
    <property type="match status" value="1"/>
</dbReference>
<organism evidence="8 9">
    <name type="scientific">Desulfomonile tiedjei (strain ATCC 49306 / DSM 6799 / DCB-1)</name>
    <dbReference type="NCBI Taxonomy" id="706587"/>
    <lineage>
        <taxon>Bacteria</taxon>
        <taxon>Pseudomonadati</taxon>
        <taxon>Thermodesulfobacteriota</taxon>
        <taxon>Desulfomonilia</taxon>
        <taxon>Desulfomonilales</taxon>
        <taxon>Desulfomonilaceae</taxon>
        <taxon>Desulfomonile</taxon>
    </lineage>
</organism>
<reference evidence="9" key="1">
    <citation type="submission" date="2012-06" db="EMBL/GenBank/DDBJ databases">
        <title>Complete sequence of chromosome of Desulfomonile tiedjei DSM 6799.</title>
        <authorList>
            <person name="Lucas S."/>
            <person name="Copeland A."/>
            <person name="Lapidus A."/>
            <person name="Glavina del Rio T."/>
            <person name="Dalin E."/>
            <person name="Tice H."/>
            <person name="Bruce D."/>
            <person name="Goodwin L."/>
            <person name="Pitluck S."/>
            <person name="Peters L."/>
            <person name="Ovchinnikova G."/>
            <person name="Zeytun A."/>
            <person name="Lu M."/>
            <person name="Kyrpides N."/>
            <person name="Mavromatis K."/>
            <person name="Ivanova N."/>
            <person name="Brettin T."/>
            <person name="Detter J.C."/>
            <person name="Han C."/>
            <person name="Larimer F."/>
            <person name="Land M."/>
            <person name="Hauser L."/>
            <person name="Markowitz V."/>
            <person name="Cheng J.-F."/>
            <person name="Hugenholtz P."/>
            <person name="Woyke T."/>
            <person name="Wu D."/>
            <person name="Spring S."/>
            <person name="Schroeder M."/>
            <person name="Brambilla E."/>
            <person name="Klenk H.-P."/>
            <person name="Eisen J.A."/>
        </authorList>
    </citation>
    <scope>NUCLEOTIDE SEQUENCE [LARGE SCALE GENOMIC DNA]</scope>
    <source>
        <strain evidence="9">ATCC 49306 / DSM 6799 / DCB-1</strain>
    </source>
</reference>
<proteinExistence type="predicted"/>
<dbReference type="InterPro" id="IPR011764">
    <property type="entry name" value="Biotin_carboxylation_dom"/>
</dbReference>
<dbReference type="HOGENOM" id="CLU_000395_3_2_7"/>
<dbReference type="eggNOG" id="COG0439">
    <property type="taxonomic scope" value="Bacteria"/>
</dbReference>
<keyword evidence="9" id="KW-1185">Reference proteome</keyword>
<dbReference type="InterPro" id="IPR050856">
    <property type="entry name" value="Biotin_carboxylase_complex"/>
</dbReference>
<dbReference type="SUPFAM" id="SSF51246">
    <property type="entry name" value="Rudiment single hybrid motif"/>
    <property type="match status" value="1"/>
</dbReference>
<dbReference type="Proteomes" id="UP000006055">
    <property type="component" value="Chromosome"/>
</dbReference>
<keyword evidence="4" id="KW-0092">Biotin</keyword>
<evidence type="ECO:0000256" key="2">
    <source>
        <dbReference type="ARBA" id="ARBA00022741"/>
    </source>
</evidence>
<dbReference type="PROSITE" id="PS50975">
    <property type="entry name" value="ATP_GRASP"/>
    <property type="match status" value="1"/>
</dbReference>
<dbReference type="GO" id="GO:0016874">
    <property type="term" value="F:ligase activity"/>
    <property type="evidence" value="ECO:0007669"/>
    <property type="project" value="UniProtKB-KW"/>
</dbReference>
<dbReference type="InterPro" id="IPR005479">
    <property type="entry name" value="CPAse_ATP-bd"/>
</dbReference>
<dbReference type="PANTHER" id="PTHR18866">
    <property type="entry name" value="CARBOXYLASE:PYRUVATE/ACETYL-COA/PROPIONYL-COA CARBOXYLASE"/>
    <property type="match status" value="1"/>
</dbReference>
<dbReference type="SMART" id="SM00878">
    <property type="entry name" value="Biotin_carb_C"/>
    <property type="match status" value="1"/>
</dbReference>
<feature type="domain" description="Biotin carboxylation" evidence="7">
    <location>
        <begin position="1"/>
        <end position="446"/>
    </location>
</feature>
<dbReference type="PROSITE" id="PS50979">
    <property type="entry name" value="BC"/>
    <property type="match status" value="1"/>
</dbReference>
<dbReference type="EMBL" id="CP003360">
    <property type="protein sequence ID" value="AFM24818.1"/>
    <property type="molecule type" value="Genomic_DNA"/>
</dbReference>
<evidence type="ECO:0000256" key="3">
    <source>
        <dbReference type="ARBA" id="ARBA00022840"/>
    </source>
</evidence>
<feature type="domain" description="ATP-grasp" evidence="6">
    <location>
        <begin position="120"/>
        <end position="317"/>
    </location>
</feature>
<dbReference type="Gene3D" id="3.30.470.20">
    <property type="entry name" value="ATP-grasp fold, B domain"/>
    <property type="match status" value="1"/>
</dbReference>
<accession>I4C5H7</accession>
<dbReference type="SUPFAM" id="SSF56059">
    <property type="entry name" value="Glutathione synthetase ATP-binding domain-like"/>
    <property type="match status" value="1"/>
</dbReference>
<evidence type="ECO:0000313" key="9">
    <source>
        <dbReference type="Proteomes" id="UP000006055"/>
    </source>
</evidence>
<sequence length="446" mass="49517">MIKKLLIANRGEVVARITRTCREMGIKTVAVFSEADRDAAYLSTADEAVSIGPANPLLSYLNMDAIIGAAQTTNADAVHPGYGFLSERAIFAQAVSDAGLTWVGPSSTVMKRISSKCYCRHLADSADVPFIPGTMDPVNDPQEVVVFGRKHGYPLLLKLDKGGGGKGIERVDSEDQVEAIFQRACSIGNMAFGSSACYIEQLVHQPRHIEIQFVADDYGNCVLLGERECSIQRRHQKIIEEAPSVIVTDDERQMLFEYARRMVRKMEYHGAGTLEGLRSEDGNYYFMEVNARLQVEHGVSEMLTDTDIVKCQLEIASGQPLHFRQEDVRMRGHAIEARIYAEDPETFLPSPGKIVELQLPETGTNLRVDHALQANSSVPPYYDPLLAKVIARGQNRTEARNHLINALREFRIEGIKTTITANLKILGHPKFEQGDFTTAFLEESFG</sequence>
<dbReference type="PATRIC" id="fig|706587.4.peg.2434"/>
<name>I4C5H7_DESTA</name>
<dbReference type="InterPro" id="IPR005481">
    <property type="entry name" value="BC-like_N"/>
</dbReference>
<keyword evidence="2 5" id="KW-0547">Nucleotide-binding</keyword>
<dbReference type="FunFam" id="3.40.50.20:FF:000010">
    <property type="entry name" value="Propionyl-CoA carboxylase subunit alpha"/>
    <property type="match status" value="1"/>
</dbReference>
<keyword evidence="1" id="KW-0436">Ligase</keyword>
<evidence type="ECO:0000256" key="5">
    <source>
        <dbReference type="PROSITE-ProRule" id="PRU00409"/>
    </source>
</evidence>
<evidence type="ECO:0000259" key="6">
    <source>
        <dbReference type="PROSITE" id="PS50975"/>
    </source>
</evidence>
<dbReference type="AlphaFoldDB" id="I4C5H7"/>
<dbReference type="Pfam" id="PF02785">
    <property type="entry name" value="Biotin_carb_C"/>
    <property type="match status" value="1"/>
</dbReference>
<dbReference type="InterPro" id="IPR016185">
    <property type="entry name" value="PreATP-grasp_dom_sf"/>
</dbReference>
<dbReference type="PANTHER" id="PTHR18866:SF33">
    <property type="entry name" value="METHYLCROTONOYL-COA CARBOXYLASE SUBUNIT ALPHA, MITOCHONDRIAL-RELATED"/>
    <property type="match status" value="1"/>
</dbReference>
<dbReference type="Pfam" id="PF02786">
    <property type="entry name" value="CPSase_L_D2"/>
    <property type="match status" value="1"/>
</dbReference>
<dbReference type="KEGG" id="dti:Desti_2119"/>
<dbReference type="InterPro" id="IPR005482">
    <property type="entry name" value="Biotin_COase_C"/>
</dbReference>
<keyword evidence="3 5" id="KW-0067">ATP-binding</keyword>
<dbReference type="InterPro" id="IPR011761">
    <property type="entry name" value="ATP-grasp"/>
</dbReference>
<dbReference type="InterPro" id="IPR011054">
    <property type="entry name" value="Rudment_hybrid_motif"/>
</dbReference>
<dbReference type="GO" id="GO:0046872">
    <property type="term" value="F:metal ion binding"/>
    <property type="evidence" value="ECO:0007669"/>
    <property type="project" value="InterPro"/>
</dbReference>
<dbReference type="PROSITE" id="PS00867">
    <property type="entry name" value="CPSASE_2"/>
    <property type="match status" value="1"/>
</dbReference>
<dbReference type="SUPFAM" id="SSF52440">
    <property type="entry name" value="PreATP-grasp domain"/>
    <property type="match status" value="1"/>
</dbReference>
<dbReference type="RefSeq" id="WP_014809961.1">
    <property type="nucleotide sequence ID" value="NC_018025.1"/>
</dbReference>
<evidence type="ECO:0000256" key="4">
    <source>
        <dbReference type="ARBA" id="ARBA00023267"/>
    </source>
</evidence>
<evidence type="ECO:0000313" key="8">
    <source>
        <dbReference type="EMBL" id="AFM24818.1"/>
    </source>
</evidence>
<dbReference type="OrthoDB" id="9769961at2"/>
<gene>
    <name evidence="8" type="ordered locus">Desti_2119</name>
</gene>
<dbReference type="GO" id="GO:0005524">
    <property type="term" value="F:ATP binding"/>
    <property type="evidence" value="ECO:0007669"/>
    <property type="project" value="UniProtKB-UniRule"/>
</dbReference>